<evidence type="ECO:0000313" key="3">
    <source>
        <dbReference type="Proteomes" id="UP000470384"/>
    </source>
</evidence>
<dbReference type="Proteomes" id="UP000470384">
    <property type="component" value="Unassembled WGS sequence"/>
</dbReference>
<protein>
    <submittedName>
        <fullName evidence="2">Uncharacterized protein</fullName>
    </submittedName>
</protein>
<proteinExistence type="predicted"/>
<dbReference type="OrthoDB" id="9814204at2"/>
<evidence type="ECO:0000256" key="1">
    <source>
        <dbReference type="SAM" id="SignalP"/>
    </source>
</evidence>
<evidence type="ECO:0000313" key="2">
    <source>
        <dbReference type="EMBL" id="NBG96555.1"/>
    </source>
</evidence>
<keyword evidence="3" id="KW-1185">Reference proteome</keyword>
<accession>A0A845QD09</accession>
<organism evidence="2 3">
    <name type="scientific">Pyruvatibacter mobilis</name>
    <dbReference type="NCBI Taxonomy" id="1712261"/>
    <lineage>
        <taxon>Bacteria</taxon>
        <taxon>Pseudomonadati</taxon>
        <taxon>Pseudomonadota</taxon>
        <taxon>Alphaproteobacteria</taxon>
        <taxon>Hyphomicrobiales</taxon>
        <taxon>Parvibaculaceae</taxon>
        <taxon>Pyruvatibacter</taxon>
    </lineage>
</organism>
<comment type="caution">
    <text evidence="2">The sequence shown here is derived from an EMBL/GenBank/DDBJ whole genome shotgun (WGS) entry which is preliminary data.</text>
</comment>
<feature type="chain" id="PRO_5032909446" evidence="1">
    <location>
        <begin position="20"/>
        <end position="486"/>
    </location>
</feature>
<dbReference type="AlphaFoldDB" id="A0A845QD09"/>
<reference evidence="2 3" key="1">
    <citation type="journal article" date="2016" name="Int. J. Syst. Evol. Microbiol.">
        <title>Pyruvatibacter mobilis gen. nov., sp. nov., a marine bacterium from the culture broth of Picochlorum sp. 122.</title>
        <authorList>
            <person name="Wang G."/>
            <person name="Tang M."/>
            <person name="Wu H."/>
            <person name="Dai S."/>
            <person name="Li T."/>
            <person name="Chen C."/>
            <person name="He H."/>
            <person name="Fan J."/>
            <person name="Xiang W."/>
            <person name="Li X."/>
        </authorList>
    </citation>
    <scope>NUCLEOTIDE SEQUENCE [LARGE SCALE GENOMIC DNA]</scope>
    <source>
        <strain evidence="2 3">GYP-11</strain>
    </source>
</reference>
<name>A0A845QD09_9HYPH</name>
<keyword evidence="1" id="KW-0732">Signal</keyword>
<sequence length="486" mass="52814">MTVLAVGLGVALAALPARAERVPAHLAGLAGQVYDASGDTLKAARKAASPEKQAIFDKAMNAFKRAQVGSWGGKPVDLSKPVAEVARLMKLTPGDETTFDIISELTKVTGDPLVEMVKSHMGEDASRDAVLAAAAAVEQLKAAGGLETGHEIALEDGDMVRIDWSPQTAELVLQALRESDGDDAYEFSLPGKTEVVRDAETGAPTLMAAPDESAVPRAFTAREIRDRIASIFGLWENEKFRMKITGGSADDGRVRRSPAMIEADMTRVREELDELGSAKEFVWEHPETAEIIRQERFRRLDEPWEYKGERQIVPDGDARKVALERELKTLEDEMTGKNLPTSERLDPVAFNAVKASGQARRLTIDFTEKDGPCSYVFTDAYFDGRRVVARGTHKEPCSMNKSLPPAISNELIASWSPPRWLLLRASYDADGALALDGALWGMYVAYDPTAMSVNRIFDPHASDALSFRDGGGGELVALGAAETAWP</sequence>
<gene>
    <name evidence="2" type="ORF">GTQ45_12500</name>
</gene>
<dbReference type="EMBL" id="WXYQ01000009">
    <property type="protein sequence ID" value="NBG96555.1"/>
    <property type="molecule type" value="Genomic_DNA"/>
</dbReference>
<dbReference type="RefSeq" id="WP_160588609.1">
    <property type="nucleotide sequence ID" value="NZ_BMHN01000001.1"/>
</dbReference>
<dbReference type="GeneID" id="300654082"/>
<feature type="signal peptide" evidence="1">
    <location>
        <begin position="1"/>
        <end position="19"/>
    </location>
</feature>